<feature type="signal peptide" evidence="1">
    <location>
        <begin position="1"/>
        <end position="20"/>
    </location>
</feature>
<feature type="chain" id="PRO_5022680372" description="Alpha/beta hydrolase family protein" evidence="1">
    <location>
        <begin position="21"/>
        <end position="575"/>
    </location>
</feature>
<sequence length="575" mass="63097" precursor="true">MRPRWQTLILAALLASPAAAAPLPGFAPGAWFGEQVRTATLSGDVRAYANAAGDFDPVKPMRLILFSLPNGNTIEQTLGCQMRDDLDWHFDIQHIAAQTRRLREVTPDENLVLVCLEAPGLSWPAWRRGVEDRPQQIADVYAAATRLAPPGKVTLAAHSGGGSFVWGVLDAHEAIPAEVDRIALLDANYSYDDASRHGDKFLAWLNADAQRRLVVLAYDDRHITYQGKPVVGPTGGTYRATNRMADRFAKELAIDEGADGPLMRRTAQGGRITLLVHQNPDNKILHTALVGDMNGYLYATTLGTPQQDAWGRFGGPRAFADWIEPPPASLPPRSADAIGGATFFAQIADLAPAEREQAIAEQLRAGNLPDRLREFTPISIVSLDAEGRERRLTYQAMPDYLAVGSDDDFVRAPINPATAQQIADRFGCTLPTARMVDQIYQHAVVKVEPRPLTERREAAATFAQHSAIIEQQRGGRNGLIAGVKKDVVLTNRLLERPGRVAIYGWHRLTGEPIQPVTTVHTRAYVDYSHGVRLVREAMTLDGEPTTFEQIATDPNLAALVSSDGPLKVLRYETEW</sequence>
<protein>
    <recommendedName>
        <fullName evidence="4">Alpha/beta hydrolase family protein</fullName>
    </recommendedName>
</protein>
<evidence type="ECO:0008006" key="4">
    <source>
        <dbReference type="Google" id="ProtNLM"/>
    </source>
</evidence>
<accession>A0A5C5ZD55</accession>
<organism evidence="2 3">
    <name type="scientific">Posidoniimonas polymericola</name>
    <dbReference type="NCBI Taxonomy" id="2528002"/>
    <lineage>
        <taxon>Bacteria</taxon>
        <taxon>Pseudomonadati</taxon>
        <taxon>Planctomycetota</taxon>
        <taxon>Planctomycetia</taxon>
        <taxon>Pirellulales</taxon>
        <taxon>Lacipirellulaceae</taxon>
        <taxon>Posidoniimonas</taxon>
    </lineage>
</organism>
<dbReference type="InterPro" id="IPR029058">
    <property type="entry name" value="AB_hydrolase_fold"/>
</dbReference>
<name>A0A5C5ZD55_9BACT</name>
<dbReference type="EMBL" id="SJPO01000001">
    <property type="protein sequence ID" value="TWT85264.1"/>
    <property type="molecule type" value="Genomic_DNA"/>
</dbReference>
<dbReference type="SUPFAM" id="SSF53474">
    <property type="entry name" value="alpha/beta-Hydrolases"/>
    <property type="match status" value="1"/>
</dbReference>
<dbReference type="AlphaFoldDB" id="A0A5C5ZD55"/>
<gene>
    <name evidence="2" type="ORF">Pla123a_00710</name>
</gene>
<comment type="caution">
    <text evidence="2">The sequence shown here is derived from an EMBL/GenBank/DDBJ whole genome shotgun (WGS) entry which is preliminary data.</text>
</comment>
<reference evidence="2 3" key="1">
    <citation type="submission" date="2019-02" db="EMBL/GenBank/DDBJ databases">
        <title>Deep-cultivation of Planctomycetes and their phenomic and genomic characterization uncovers novel biology.</title>
        <authorList>
            <person name="Wiegand S."/>
            <person name="Jogler M."/>
            <person name="Boedeker C."/>
            <person name="Pinto D."/>
            <person name="Vollmers J."/>
            <person name="Rivas-Marin E."/>
            <person name="Kohn T."/>
            <person name="Peeters S.H."/>
            <person name="Heuer A."/>
            <person name="Rast P."/>
            <person name="Oberbeckmann S."/>
            <person name="Bunk B."/>
            <person name="Jeske O."/>
            <person name="Meyerdierks A."/>
            <person name="Storesund J.E."/>
            <person name="Kallscheuer N."/>
            <person name="Luecker S."/>
            <person name="Lage O.M."/>
            <person name="Pohl T."/>
            <person name="Merkel B.J."/>
            <person name="Hornburger P."/>
            <person name="Mueller R.-W."/>
            <person name="Bruemmer F."/>
            <person name="Labrenz M."/>
            <person name="Spormann A.M."/>
            <person name="Op Den Camp H."/>
            <person name="Overmann J."/>
            <person name="Amann R."/>
            <person name="Jetten M.S.M."/>
            <person name="Mascher T."/>
            <person name="Medema M.H."/>
            <person name="Devos D.P."/>
            <person name="Kaster A.-K."/>
            <person name="Ovreas L."/>
            <person name="Rohde M."/>
            <person name="Galperin M.Y."/>
            <person name="Jogler C."/>
        </authorList>
    </citation>
    <scope>NUCLEOTIDE SEQUENCE [LARGE SCALE GENOMIC DNA]</scope>
    <source>
        <strain evidence="2 3">Pla123a</strain>
    </source>
</reference>
<dbReference type="Proteomes" id="UP000318478">
    <property type="component" value="Unassembled WGS sequence"/>
</dbReference>
<dbReference type="Gene3D" id="3.40.50.1820">
    <property type="entry name" value="alpha/beta hydrolase"/>
    <property type="match status" value="1"/>
</dbReference>
<proteinExistence type="predicted"/>
<evidence type="ECO:0000313" key="3">
    <source>
        <dbReference type="Proteomes" id="UP000318478"/>
    </source>
</evidence>
<evidence type="ECO:0000256" key="1">
    <source>
        <dbReference type="SAM" id="SignalP"/>
    </source>
</evidence>
<keyword evidence="1" id="KW-0732">Signal</keyword>
<keyword evidence="3" id="KW-1185">Reference proteome</keyword>
<evidence type="ECO:0000313" key="2">
    <source>
        <dbReference type="EMBL" id="TWT85264.1"/>
    </source>
</evidence>